<comment type="caution">
    <text evidence="2">The sequence shown here is derived from an EMBL/GenBank/DDBJ whole genome shotgun (WGS) entry which is preliminary data.</text>
</comment>
<name>A0ABW4LS88_9BACI</name>
<gene>
    <name evidence="2" type="ORF">ACFSCX_15530</name>
</gene>
<keyword evidence="1" id="KW-0472">Membrane</keyword>
<evidence type="ECO:0008006" key="4">
    <source>
        <dbReference type="Google" id="ProtNLM"/>
    </source>
</evidence>
<dbReference type="RefSeq" id="WP_377929167.1">
    <property type="nucleotide sequence ID" value="NZ_JBHUEM010000026.1"/>
</dbReference>
<organism evidence="2 3">
    <name type="scientific">Bacillus salitolerans</name>
    <dbReference type="NCBI Taxonomy" id="1437434"/>
    <lineage>
        <taxon>Bacteria</taxon>
        <taxon>Bacillati</taxon>
        <taxon>Bacillota</taxon>
        <taxon>Bacilli</taxon>
        <taxon>Bacillales</taxon>
        <taxon>Bacillaceae</taxon>
        <taxon>Bacillus</taxon>
    </lineage>
</organism>
<dbReference type="EMBL" id="JBHUEM010000026">
    <property type="protein sequence ID" value="MFD1737947.1"/>
    <property type="molecule type" value="Genomic_DNA"/>
</dbReference>
<feature type="transmembrane region" description="Helical" evidence="1">
    <location>
        <begin position="43"/>
        <end position="62"/>
    </location>
</feature>
<keyword evidence="1" id="KW-0812">Transmembrane</keyword>
<evidence type="ECO:0000313" key="3">
    <source>
        <dbReference type="Proteomes" id="UP001597214"/>
    </source>
</evidence>
<dbReference type="Proteomes" id="UP001597214">
    <property type="component" value="Unassembled WGS sequence"/>
</dbReference>
<keyword evidence="3" id="KW-1185">Reference proteome</keyword>
<reference evidence="3" key="1">
    <citation type="journal article" date="2019" name="Int. J. Syst. Evol. Microbiol.">
        <title>The Global Catalogue of Microorganisms (GCM) 10K type strain sequencing project: providing services to taxonomists for standard genome sequencing and annotation.</title>
        <authorList>
            <consortium name="The Broad Institute Genomics Platform"/>
            <consortium name="The Broad Institute Genome Sequencing Center for Infectious Disease"/>
            <person name="Wu L."/>
            <person name="Ma J."/>
        </authorList>
    </citation>
    <scope>NUCLEOTIDE SEQUENCE [LARGE SCALE GENOMIC DNA]</scope>
    <source>
        <strain evidence="3">CCUG 49339</strain>
    </source>
</reference>
<accession>A0ABW4LS88</accession>
<keyword evidence="1" id="KW-1133">Transmembrane helix</keyword>
<evidence type="ECO:0000313" key="2">
    <source>
        <dbReference type="EMBL" id="MFD1737947.1"/>
    </source>
</evidence>
<proteinExistence type="predicted"/>
<sequence>MVILLSSLGVLLLVGGFFATITLAGKSDQNYQKSTKGNVTRLLSLYIILLVLVIIGFSIYLFY</sequence>
<protein>
    <recommendedName>
        <fullName evidence="4">Group-specific protein</fullName>
    </recommendedName>
</protein>
<evidence type="ECO:0000256" key="1">
    <source>
        <dbReference type="SAM" id="Phobius"/>
    </source>
</evidence>